<dbReference type="NCBIfam" id="TIGR00275">
    <property type="entry name" value="aminoacetone oxidase family FAD-binding enzyme"/>
    <property type="match status" value="1"/>
</dbReference>
<keyword evidence="3" id="KW-0274">FAD</keyword>
<dbReference type="SUPFAM" id="SSF51905">
    <property type="entry name" value="FAD/NAD(P)-binding domain"/>
    <property type="match status" value="1"/>
</dbReference>
<keyword evidence="2" id="KW-0285">Flavoprotein</keyword>
<protein>
    <submittedName>
        <fullName evidence="6">NAD(P)/FAD-dependent oxidoreductase</fullName>
    </submittedName>
</protein>
<feature type="domain" description="RsdA/BaiN/AoA(So)-like insert" evidence="5">
    <location>
        <begin position="205"/>
        <end position="356"/>
    </location>
</feature>
<evidence type="ECO:0000256" key="3">
    <source>
        <dbReference type="ARBA" id="ARBA00022827"/>
    </source>
</evidence>
<dbReference type="PANTHER" id="PTHR42887">
    <property type="entry name" value="OS12G0638800 PROTEIN"/>
    <property type="match status" value="1"/>
</dbReference>
<comment type="cofactor">
    <cofactor evidence="1">
        <name>FAD</name>
        <dbReference type="ChEBI" id="CHEBI:57692"/>
    </cofactor>
</comment>
<name>A0ABW5BLW4_9PROT</name>
<dbReference type="PANTHER" id="PTHR42887:SF1">
    <property type="entry name" value="BLR3961 PROTEIN"/>
    <property type="match status" value="1"/>
</dbReference>
<keyword evidence="7" id="KW-1185">Reference proteome</keyword>
<evidence type="ECO:0000259" key="5">
    <source>
        <dbReference type="Pfam" id="PF22780"/>
    </source>
</evidence>
<dbReference type="EMBL" id="JBHUII010000011">
    <property type="protein sequence ID" value="MFD2207173.1"/>
    <property type="molecule type" value="Genomic_DNA"/>
</dbReference>
<dbReference type="InterPro" id="IPR022460">
    <property type="entry name" value="Flavoprotein_PP4765"/>
</dbReference>
<evidence type="ECO:0000256" key="1">
    <source>
        <dbReference type="ARBA" id="ARBA00001974"/>
    </source>
</evidence>
<accession>A0ABW5BLW4</accession>
<dbReference type="InterPro" id="IPR023166">
    <property type="entry name" value="BaiN-like_dom_sf"/>
</dbReference>
<evidence type="ECO:0000313" key="6">
    <source>
        <dbReference type="EMBL" id="MFD2207173.1"/>
    </source>
</evidence>
<dbReference type="InterPro" id="IPR004792">
    <property type="entry name" value="BaiN-like"/>
</dbReference>
<dbReference type="Gene3D" id="3.50.50.60">
    <property type="entry name" value="FAD/NAD(P)-binding domain"/>
    <property type="match status" value="1"/>
</dbReference>
<feature type="domain" description="RsdA/BaiN/AoA(So)-like Rossmann fold-like" evidence="4">
    <location>
        <begin position="17"/>
        <end position="408"/>
    </location>
</feature>
<dbReference type="Gene3D" id="1.10.8.260">
    <property type="entry name" value="HI0933 insert domain-like"/>
    <property type="match status" value="1"/>
</dbReference>
<evidence type="ECO:0000313" key="7">
    <source>
        <dbReference type="Proteomes" id="UP001597294"/>
    </source>
</evidence>
<sequence>MLTPISKTKQVKKISKHIVIIGGGPAGLMAAHQLLAFGHQVSLYESKPSLARKFQLAGRGGLNLTHSETLDTFATKYYENSPFFAPLLDQFTPTDLRTFCQALGQETFVGSSGRVFPNKLKATELLREWIIKLNANGLKIYTRHRWLEFGDNNDLLILNDKDVPEKISYDAAIFALGGASWPRMGSDGTWVNKFAKKNVEITALRPANCGFETNWPPQISSKVFGHPLKNISISLDEKFVKGEIMLSNYGLEGGAIYALSKTIREKIDKNGQAQILIDIKPSHSPEKIEHLLSHRNKNNSLSHFLKQELHLSIPVLELLKSYSTRDEFNSPAALAGLLKKLPITLTKPRPLERAISTAGGIKFSSCDNNLMLKQLPGIFVTGEMLDWEAPTGGYLLQGCFSMAVHVAKAVNKYLI</sequence>
<dbReference type="Proteomes" id="UP001597294">
    <property type="component" value="Unassembled WGS sequence"/>
</dbReference>
<dbReference type="Pfam" id="PF22780">
    <property type="entry name" value="HI0933_like_1st"/>
    <property type="match status" value="1"/>
</dbReference>
<dbReference type="InterPro" id="IPR036188">
    <property type="entry name" value="FAD/NAD-bd_sf"/>
</dbReference>
<dbReference type="InterPro" id="IPR055178">
    <property type="entry name" value="RsdA/BaiN/AoA(So)-like_dom"/>
</dbReference>
<evidence type="ECO:0000259" key="4">
    <source>
        <dbReference type="Pfam" id="PF03486"/>
    </source>
</evidence>
<dbReference type="Pfam" id="PF03486">
    <property type="entry name" value="HI0933_like"/>
    <property type="match status" value="1"/>
</dbReference>
<dbReference type="SUPFAM" id="SSF160996">
    <property type="entry name" value="HI0933 insert domain-like"/>
    <property type="match status" value="1"/>
</dbReference>
<proteinExistence type="predicted"/>
<comment type="caution">
    <text evidence="6">The sequence shown here is derived from an EMBL/GenBank/DDBJ whole genome shotgun (WGS) entry which is preliminary data.</text>
</comment>
<gene>
    <name evidence="6" type="ORF">ACFSKO_16210</name>
</gene>
<organism evidence="6 7">
    <name type="scientific">Kiloniella antarctica</name>
    <dbReference type="NCBI Taxonomy" id="1550907"/>
    <lineage>
        <taxon>Bacteria</taxon>
        <taxon>Pseudomonadati</taxon>
        <taxon>Pseudomonadota</taxon>
        <taxon>Alphaproteobacteria</taxon>
        <taxon>Rhodospirillales</taxon>
        <taxon>Kiloniellaceae</taxon>
        <taxon>Kiloniella</taxon>
    </lineage>
</organism>
<evidence type="ECO:0000256" key="2">
    <source>
        <dbReference type="ARBA" id="ARBA00022630"/>
    </source>
</evidence>
<dbReference type="Gene3D" id="2.40.30.10">
    <property type="entry name" value="Translation factors"/>
    <property type="match status" value="1"/>
</dbReference>
<reference evidence="7" key="1">
    <citation type="journal article" date="2019" name="Int. J. Syst. Evol. Microbiol.">
        <title>The Global Catalogue of Microorganisms (GCM) 10K type strain sequencing project: providing services to taxonomists for standard genome sequencing and annotation.</title>
        <authorList>
            <consortium name="The Broad Institute Genomics Platform"/>
            <consortium name="The Broad Institute Genome Sequencing Center for Infectious Disease"/>
            <person name="Wu L."/>
            <person name="Ma J."/>
        </authorList>
    </citation>
    <scope>NUCLEOTIDE SEQUENCE [LARGE SCALE GENOMIC DNA]</scope>
    <source>
        <strain evidence="7">CGMCC 4.7192</strain>
    </source>
</reference>
<dbReference type="NCBIfam" id="TIGR03862">
    <property type="entry name" value="flavo_PP4765"/>
    <property type="match status" value="1"/>
</dbReference>
<dbReference type="RefSeq" id="WP_380253543.1">
    <property type="nucleotide sequence ID" value="NZ_JBHUII010000011.1"/>
</dbReference>
<dbReference type="InterPro" id="IPR057661">
    <property type="entry name" value="RsdA/BaiN/AoA(So)_Rossmann"/>
</dbReference>